<dbReference type="RefSeq" id="XP_009222357.1">
    <property type="nucleotide sequence ID" value="XM_009224093.1"/>
</dbReference>
<dbReference type="PANTHER" id="PTHR31571">
    <property type="entry name" value="ALTERED INHERITANCE OF MITOCHONDRIA PROTEIN 6"/>
    <property type="match status" value="1"/>
</dbReference>
<dbReference type="FunCoup" id="J3NYC4">
    <property type="interactions" value="8"/>
</dbReference>
<dbReference type="STRING" id="644352.J3NYC4"/>
<sequence length="493" mass="54457">MATTPAADPRSPPATTSDADVKGPGRINLSGLEKPAVFSRGGKSAASTPSTAVEDGVPSPRRGLFSPGKSSPLSFSPTRRMCSTPTRHIASSWRIRGGKRLECDPLLANSEYFDDARSDTVYVDEEVTISELRRRQGRRWVVCGIVFGITLLVVLLILNVLLLISSRAWGHDDDPDSIFSDWGKPGTGTEDLAWYPTDFLRDVQPIPCHSHNDYWRKVPLFSALHAGCVGVEADVWLLGAAGNDTLLVGHETAALQPNRTFRSLYVDPLVRILQRQNPSHRFYNETRRGVFDVDPDRTLALLVDVKTDGAATWREVVRELEPLRSRGWLSRFEDGKVTYGPVTVVGTGNTPFNVLVANSTYRDYFFDAPLDRLGDDAGAKYDSTNSYYASARFGKSIGSAWFGELHPGQQRKLREQVEAAHKKGLKARYWDLPAWPIHVRNSVWSNLAKVGVDLLNVDDLRSASKKDWTKLLGVLRILVAPGMETGSVAETPA</sequence>
<keyword evidence="7" id="KW-1185">Reference proteome</keyword>
<keyword evidence="4" id="KW-0472">Membrane</keyword>
<dbReference type="InterPro" id="IPR017946">
    <property type="entry name" value="PLC-like_Pdiesterase_TIM-brl"/>
</dbReference>
<dbReference type="InterPro" id="IPR051236">
    <property type="entry name" value="HAT_RTT109-like"/>
</dbReference>
<protein>
    <recommendedName>
        <fullName evidence="2">Altered inheritance of mitochondria protein 6</fullName>
    </recommendedName>
</protein>
<dbReference type="Proteomes" id="UP000006039">
    <property type="component" value="Unassembled WGS sequence"/>
</dbReference>
<feature type="compositionally biased region" description="Polar residues" evidence="3">
    <location>
        <begin position="68"/>
        <end position="82"/>
    </location>
</feature>
<dbReference type="EMBL" id="GL385397">
    <property type="protein sequence ID" value="EJT76357.1"/>
    <property type="molecule type" value="Genomic_DNA"/>
</dbReference>
<evidence type="ECO:0000313" key="7">
    <source>
        <dbReference type="Proteomes" id="UP000006039"/>
    </source>
</evidence>
<name>J3NYC4_GAET3</name>
<keyword evidence="4" id="KW-0812">Transmembrane</keyword>
<dbReference type="AlphaFoldDB" id="J3NYC4"/>
<dbReference type="eggNOG" id="ENOG502RXNI">
    <property type="taxonomic scope" value="Eukaryota"/>
</dbReference>
<evidence type="ECO:0000313" key="5">
    <source>
        <dbReference type="EMBL" id="EJT76357.1"/>
    </source>
</evidence>
<reference evidence="6" key="5">
    <citation type="submission" date="2018-04" db="UniProtKB">
        <authorList>
            <consortium name="EnsemblFungi"/>
        </authorList>
    </citation>
    <scope>IDENTIFICATION</scope>
    <source>
        <strain evidence="6">R3-111a-1</strain>
    </source>
</reference>
<evidence type="ECO:0000256" key="1">
    <source>
        <dbReference type="ARBA" id="ARBA00008858"/>
    </source>
</evidence>
<reference evidence="7" key="1">
    <citation type="submission" date="2010-07" db="EMBL/GenBank/DDBJ databases">
        <title>The genome sequence of Gaeumannomyces graminis var. tritici strain R3-111a-1.</title>
        <authorList>
            <consortium name="The Broad Institute Genome Sequencing Platform"/>
            <person name="Ma L.-J."/>
            <person name="Dead R."/>
            <person name="Young S."/>
            <person name="Zeng Q."/>
            <person name="Koehrsen M."/>
            <person name="Alvarado L."/>
            <person name="Berlin A."/>
            <person name="Chapman S.B."/>
            <person name="Chen Z."/>
            <person name="Freedman E."/>
            <person name="Gellesch M."/>
            <person name="Goldberg J."/>
            <person name="Griggs A."/>
            <person name="Gujja S."/>
            <person name="Heilman E.R."/>
            <person name="Heiman D."/>
            <person name="Hepburn T."/>
            <person name="Howarth C."/>
            <person name="Jen D."/>
            <person name="Larson L."/>
            <person name="Mehta T."/>
            <person name="Neiman D."/>
            <person name="Pearson M."/>
            <person name="Roberts A."/>
            <person name="Saif S."/>
            <person name="Shea T."/>
            <person name="Shenoy N."/>
            <person name="Sisk P."/>
            <person name="Stolte C."/>
            <person name="Sykes S."/>
            <person name="Walk T."/>
            <person name="White J."/>
            <person name="Yandava C."/>
            <person name="Haas B."/>
            <person name="Nusbaum C."/>
            <person name="Birren B."/>
        </authorList>
    </citation>
    <scope>NUCLEOTIDE SEQUENCE [LARGE SCALE GENOMIC DNA]</scope>
    <source>
        <strain evidence="7">R3-111a-1</strain>
    </source>
</reference>
<reference evidence="6" key="4">
    <citation type="journal article" date="2015" name="G3 (Bethesda)">
        <title>Genome sequences of three phytopathogenic species of the Magnaporthaceae family of fungi.</title>
        <authorList>
            <person name="Okagaki L.H."/>
            <person name="Nunes C.C."/>
            <person name="Sailsbery J."/>
            <person name="Clay B."/>
            <person name="Brown D."/>
            <person name="John T."/>
            <person name="Oh Y."/>
            <person name="Young N."/>
            <person name="Fitzgerald M."/>
            <person name="Haas B.J."/>
            <person name="Zeng Q."/>
            <person name="Young S."/>
            <person name="Adiconis X."/>
            <person name="Fan L."/>
            <person name="Levin J.Z."/>
            <person name="Mitchell T.K."/>
            <person name="Okubara P.A."/>
            <person name="Farman M.L."/>
            <person name="Kohn L.M."/>
            <person name="Birren B."/>
            <person name="Ma L.-J."/>
            <person name="Dean R.A."/>
        </authorList>
    </citation>
    <scope>NUCLEOTIDE SEQUENCE</scope>
    <source>
        <strain evidence="6">R3-111a-1</strain>
    </source>
</reference>
<dbReference type="CDD" id="cd08577">
    <property type="entry name" value="PI-PLCc_GDPD_SF_unchar3"/>
    <property type="match status" value="1"/>
</dbReference>
<dbReference type="EnsemblFungi" id="EJT76357">
    <property type="protein sequence ID" value="EJT76357"/>
    <property type="gene ID" value="GGTG_06277"/>
</dbReference>
<gene>
    <name evidence="6" type="primary">20346735</name>
    <name evidence="5" type="ORF">GGTG_06277</name>
</gene>
<evidence type="ECO:0000256" key="4">
    <source>
        <dbReference type="SAM" id="Phobius"/>
    </source>
</evidence>
<dbReference type="SUPFAM" id="SSF51695">
    <property type="entry name" value="PLC-like phosphodiesterases"/>
    <property type="match status" value="1"/>
</dbReference>
<dbReference type="OrthoDB" id="4153866at2759"/>
<reference evidence="5" key="3">
    <citation type="submission" date="2010-09" db="EMBL/GenBank/DDBJ databases">
        <title>Annotation of Gaeumannomyces graminis var. tritici R3-111a-1.</title>
        <authorList>
            <consortium name="The Broad Institute Genome Sequencing Platform"/>
            <person name="Ma L.-J."/>
            <person name="Dead R."/>
            <person name="Young S.K."/>
            <person name="Zeng Q."/>
            <person name="Gargeya S."/>
            <person name="Fitzgerald M."/>
            <person name="Haas B."/>
            <person name="Abouelleil A."/>
            <person name="Alvarado L."/>
            <person name="Arachchi H.M."/>
            <person name="Berlin A."/>
            <person name="Brown A."/>
            <person name="Chapman S.B."/>
            <person name="Chen Z."/>
            <person name="Dunbar C."/>
            <person name="Freedman E."/>
            <person name="Gearin G."/>
            <person name="Gellesch M."/>
            <person name="Goldberg J."/>
            <person name="Griggs A."/>
            <person name="Gujja S."/>
            <person name="Heiman D."/>
            <person name="Howarth C."/>
            <person name="Larson L."/>
            <person name="Lui A."/>
            <person name="MacDonald P.J.P."/>
            <person name="Mehta T."/>
            <person name="Montmayeur A."/>
            <person name="Murphy C."/>
            <person name="Neiman D."/>
            <person name="Pearson M."/>
            <person name="Priest M."/>
            <person name="Roberts A."/>
            <person name="Saif S."/>
            <person name="Shea T."/>
            <person name="Shenoy N."/>
            <person name="Sisk P."/>
            <person name="Stolte C."/>
            <person name="Sykes S."/>
            <person name="Yandava C."/>
            <person name="Wortman J."/>
            <person name="Nusbaum C."/>
            <person name="Birren B."/>
        </authorList>
    </citation>
    <scope>NUCLEOTIDE SEQUENCE</scope>
    <source>
        <strain evidence="5">R3-111a-1</strain>
    </source>
</reference>
<dbReference type="HOGENOM" id="CLU_031561_0_2_1"/>
<evidence type="ECO:0000256" key="2">
    <source>
        <dbReference type="ARBA" id="ARBA00014286"/>
    </source>
</evidence>
<feature type="transmembrane region" description="Helical" evidence="4">
    <location>
        <begin position="140"/>
        <end position="164"/>
    </location>
</feature>
<evidence type="ECO:0000256" key="3">
    <source>
        <dbReference type="SAM" id="MobiDB-lite"/>
    </source>
</evidence>
<dbReference type="GO" id="GO:0006629">
    <property type="term" value="P:lipid metabolic process"/>
    <property type="evidence" value="ECO:0007669"/>
    <property type="project" value="InterPro"/>
</dbReference>
<accession>J3NYC4</accession>
<dbReference type="InterPro" id="IPR039559">
    <property type="entry name" value="AIM6_PI-PLC-like_dom"/>
</dbReference>
<dbReference type="VEuPathDB" id="FungiDB:GGTG_06277"/>
<dbReference type="GeneID" id="20346735"/>
<proteinExistence type="inferred from homology"/>
<dbReference type="GO" id="GO:0008081">
    <property type="term" value="F:phosphoric diester hydrolase activity"/>
    <property type="evidence" value="ECO:0007669"/>
    <property type="project" value="InterPro"/>
</dbReference>
<feature type="region of interest" description="Disordered" evidence="3">
    <location>
        <begin position="1"/>
        <end position="82"/>
    </location>
</feature>
<comment type="similarity">
    <text evidence="1">Belongs to the AIM6 family.</text>
</comment>
<organism evidence="5">
    <name type="scientific">Gaeumannomyces tritici (strain R3-111a-1)</name>
    <name type="common">Wheat and barley take-all root rot fungus</name>
    <name type="synonym">Gaeumannomyces graminis var. tritici</name>
    <dbReference type="NCBI Taxonomy" id="644352"/>
    <lineage>
        <taxon>Eukaryota</taxon>
        <taxon>Fungi</taxon>
        <taxon>Dikarya</taxon>
        <taxon>Ascomycota</taxon>
        <taxon>Pezizomycotina</taxon>
        <taxon>Sordariomycetes</taxon>
        <taxon>Sordariomycetidae</taxon>
        <taxon>Magnaporthales</taxon>
        <taxon>Magnaporthaceae</taxon>
        <taxon>Gaeumannomyces</taxon>
    </lineage>
</organism>
<keyword evidence="4" id="KW-1133">Transmembrane helix</keyword>
<reference evidence="5" key="2">
    <citation type="submission" date="2010-07" db="EMBL/GenBank/DDBJ databases">
        <authorList>
            <consortium name="The Broad Institute Genome Sequencing Platform"/>
            <consortium name="Broad Institute Genome Sequencing Center for Infectious Disease"/>
            <person name="Ma L.-J."/>
            <person name="Dead R."/>
            <person name="Young S."/>
            <person name="Zeng Q."/>
            <person name="Koehrsen M."/>
            <person name="Alvarado L."/>
            <person name="Berlin A."/>
            <person name="Chapman S.B."/>
            <person name="Chen Z."/>
            <person name="Freedman E."/>
            <person name="Gellesch M."/>
            <person name="Goldberg J."/>
            <person name="Griggs A."/>
            <person name="Gujja S."/>
            <person name="Heilman E.R."/>
            <person name="Heiman D."/>
            <person name="Hepburn T."/>
            <person name="Howarth C."/>
            <person name="Jen D."/>
            <person name="Larson L."/>
            <person name="Mehta T."/>
            <person name="Neiman D."/>
            <person name="Pearson M."/>
            <person name="Roberts A."/>
            <person name="Saif S."/>
            <person name="Shea T."/>
            <person name="Shenoy N."/>
            <person name="Sisk P."/>
            <person name="Stolte C."/>
            <person name="Sykes S."/>
            <person name="Walk T."/>
            <person name="White J."/>
            <person name="Yandava C."/>
            <person name="Haas B."/>
            <person name="Nusbaum C."/>
            <person name="Birren B."/>
        </authorList>
    </citation>
    <scope>NUCLEOTIDE SEQUENCE</scope>
    <source>
        <strain evidence="5">R3-111a-1</strain>
    </source>
</reference>
<dbReference type="PANTHER" id="PTHR31571:SF1">
    <property type="entry name" value="ALTERED INHERITANCE OF MITOCHONDRIA PROTEIN 6"/>
    <property type="match status" value="1"/>
</dbReference>
<evidence type="ECO:0000313" key="6">
    <source>
        <dbReference type="EnsemblFungi" id="EJT76357"/>
    </source>
</evidence>